<gene>
    <name evidence="1" type="ORF">SacglDRAFT_02418</name>
</gene>
<evidence type="ECO:0008006" key="3">
    <source>
        <dbReference type="Google" id="ProtNLM"/>
    </source>
</evidence>
<proteinExistence type="predicted"/>
<evidence type="ECO:0000313" key="2">
    <source>
        <dbReference type="Proteomes" id="UP000005087"/>
    </source>
</evidence>
<dbReference type="OrthoDB" id="3373807at2"/>
<evidence type="ECO:0000313" key="1">
    <source>
        <dbReference type="EMBL" id="EIE99311.1"/>
    </source>
</evidence>
<dbReference type="AlphaFoldDB" id="I1D2Y7"/>
<reference evidence="1 2" key="1">
    <citation type="submission" date="2011-09" db="EMBL/GenBank/DDBJ databases">
        <authorList>
            <consortium name="US DOE Joint Genome Institute (JGI-PGF)"/>
            <person name="Lucas S."/>
            <person name="Han J."/>
            <person name="Lapidus A."/>
            <person name="Cheng J.-F."/>
            <person name="Goodwin L."/>
            <person name="Pitluck S."/>
            <person name="Peters L."/>
            <person name="Land M.L."/>
            <person name="Hauser L."/>
            <person name="Brambilla E."/>
            <person name="Klenk H.-P."/>
            <person name="Woyke T.J."/>
        </authorList>
    </citation>
    <scope>NUCLEOTIDE SEQUENCE [LARGE SCALE GENOMIC DNA]</scope>
    <source>
        <strain evidence="1 2">K62</strain>
    </source>
</reference>
<name>I1D2Y7_9PSEU</name>
<dbReference type="STRING" id="928724.SacglDRAFT_02418"/>
<dbReference type="RefSeq" id="WP_005464799.1">
    <property type="nucleotide sequence ID" value="NZ_CM001484.1"/>
</dbReference>
<reference evidence="2" key="2">
    <citation type="submission" date="2012-01" db="EMBL/GenBank/DDBJ databases">
        <title>Noncontiguous Finished sequence of chromosome of Saccharomonospora glauca K62.</title>
        <authorList>
            <consortium name="US DOE Joint Genome Institute"/>
            <person name="Lucas S."/>
            <person name="Han J."/>
            <person name="Lapidus A."/>
            <person name="Cheng J.-F."/>
            <person name="Goodwin L."/>
            <person name="Pitluck S."/>
            <person name="Peters L."/>
            <person name="Mikhailova N."/>
            <person name="Held B."/>
            <person name="Detter J.C."/>
            <person name="Han C."/>
            <person name="Tapia R."/>
            <person name="Land M."/>
            <person name="Hauser L."/>
            <person name="Kyrpides N."/>
            <person name="Ivanova N."/>
            <person name="Pagani I."/>
            <person name="Brambilla E.-M."/>
            <person name="Klenk H.-P."/>
            <person name="Woyke T."/>
        </authorList>
    </citation>
    <scope>NUCLEOTIDE SEQUENCE [LARGE SCALE GENOMIC DNA]</scope>
    <source>
        <strain evidence="2">K62</strain>
    </source>
</reference>
<dbReference type="EMBL" id="CM001484">
    <property type="protein sequence ID" value="EIE99311.1"/>
    <property type="molecule type" value="Genomic_DNA"/>
</dbReference>
<protein>
    <recommendedName>
        <fullName evidence="3">SseB protein N-terminal domain-containing protein</fullName>
    </recommendedName>
</protein>
<accession>I1D2Y7</accession>
<dbReference type="InterPro" id="IPR047659">
    <property type="entry name" value="T7SS_assoc"/>
</dbReference>
<dbReference type="Proteomes" id="UP000005087">
    <property type="component" value="Chromosome"/>
</dbReference>
<dbReference type="eggNOG" id="ENOG5033V9Y">
    <property type="taxonomic scope" value="Bacteria"/>
</dbReference>
<dbReference type="HOGENOM" id="CLU_100213_0_0_11"/>
<keyword evidence="2" id="KW-1185">Reference proteome</keyword>
<dbReference type="NCBIfam" id="NF033532">
    <property type="entry name" value="lone7para_assoc"/>
    <property type="match status" value="1"/>
</dbReference>
<sequence length="178" mass="19280">MSERDERAIEPVEWAMLVDPAWRPSPKEPEAPIDKIMGVWPIDAHGVRQRFRPNPAYLPFDPEGVLDPVDGVLRLLAEGKEVAEYLPEVLADVLLDIAVDGEGTAVVVPAPDGVPSVVVATAPGHRLRVDVPGWKSVSTVELAEALPERGVDVLLNPGSATSMRVDSDVIRRSASSRR</sequence>
<organism evidence="1 2">
    <name type="scientific">Saccharomonospora glauca K62</name>
    <dbReference type="NCBI Taxonomy" id="928724"/>
    <lineage>
        <taxon>Bacteria</taxon>
        <taxon>Bacillati</taxon>
        <taxon>Actinomycetota</taxon>
        <taxon>Actinomycetes</taxon>
        <taxon>Pseudonocardiales</taxon>
        <taxon>Pseudonocardiaceae</taxon>
        <taxon>Saccharomonospora</taxon>
    </lineage>
</organism>